<proteinExistence type="predicted"/>
<sequence length="242" mass="27746">MDSLFENYKRTGYLHHAHLIQGTHEDVMPALTHLLEKHMGVHAHNNPDVTFLSLRTFGIDESRNLSEMQTRASFSSSKGESDIARKFFIVGTDSITREAQTALLKTFEEPTVGTHFFFVVPRADTILATLKSRVVFFDAQDFSEKKKEEGAIAEKFLQSTRSERFAMIKKITETKKDVPINREMVRIILDHLERILYTRLAGKKDTTSIFHEIYQAKNYLADRGSSPKMLLEHLAIVVPEFN</sequence>
<dbReference type="Proteomes" id="UP000178817">
    <property type="component" value="Unassembled WGS sequence"/>
</dbReference>
<dbReference type="EMBL" id="MHUV01000005">
    <property type="protein sequence ID" value="OHA82604.1"/>
    <property type="molecule type" value="Genomic_DNA"/>
</dbReference>
<dbReference type="AlphaFoldDB" id="A0A1G2SC36"/>
<evidence type="ECO:0000313" key="1">
    <source>
        <dbReference type="EMBL" id="OHA82604.1"/>
    </source>
</evidence>
<organism evidence="1 2">
    <name type="scientific">Candidatus Yonathbacteria bacterium RIFCSPLOWO2_01_FULL_43_27</name>
    <dbReference type="NCBI Taxonomy" id="1802726"/>
    <lineage>
        <taxon>Bacteria</taxon>
        <taxon>Candidatus Yonathiibacteriota</taxon>
    </lineage>
</organism>
<gene>
    <name evidence="1" type="ORF">A3B07_01575</name>
</gene>
<protein>
    <submittedName>
        <fullName evidence="1">Uncharacterized protein</fullName>
    </submittedName>
</protein>
<comment type="caution">
    <text evidence="1">The sequence shown here is derived from an EMBL/GenBank/DDBJ whole genome shotgun (WGS) entry which is preliminary data.</text>
</comment>
<accession>A0A1G2SC36</accession>
<dbReference type="SUPFAM" id="SSF52540">
    <property type="entry name" value="P-loop containing nucleoside triphosphate hydrolases"/>
    <property type="match status" value="1"/>
</dbReference>
<dbReference type="STRING" id="1802726.A3B07_01575"/>
<name>A0A1G2SC36_9BACT</name>
<dbReference type="Gene3D" id="3.40.50.300">
    <property type="entry name" value="P-loop containing nucleotide triphosphate hydrolases"/>
    <property type="match status" value="1"/>
</dbReference>
<dbReference type="Pfam" id="PF13177">
    <property type="entry name" value="DNA_pol3_delta2"/>
    <property type="match status" value="1"/>
</dbReference>
<reference evidence="1 2" key="1">
    <citation type="journal article" date="2016" name="Nat. Commun.">
        <title>Thousands of microbial genomes shed light on interconnected biogeochemical processes in an aquifer system.</title>
        <authorList>
            <person name="Anantharaman K."/>
            <person name="Brown C.T."/>
            <person name="Hug L.A."/>
            <person name="Sharon I."/>
            <person name="Castelle C.J."/>
            <person name="Probst A.J."/>
            <person name="Thomas B.C."/>
            <person name="Singh A."/>
            <person name="Wilkins M.J."/>
            <person name="Karaoz U."/>
            <person name="Brodie E.L."/>
            <person name="Williams K.H."/>
            <person name="Hubbard S.S."/>
            <person name="Banfield J.F."/>
        </authorList>
    </citation>
    <scope>NUCLEOTIDE SEQUENCE [LARGE SCALE GENOMIC DNA]</scope>
</reference>
<dbReference type="InterPro" id="IPR027417">
    <property type="entry name" value="P-loop_NTPase"/>
</dbReference>
<evidence type="ECO:0000313" key="2">
    <source>
        <dbReference type="Proteomes" id="UP000178817"/>
    </source>
</evidence>